<sequence length="117" mass="12877">MVEQVVGRLNYRWAACRGAIVGSLTATLFSWNFGLLDWVRPPLTGLTLAFYVLIFGAVVGALLGLLTYALQGASVTSPRFSPYNYVLTQPRNSEVLADVEVADQAVRRLTGRTNRKE</sequence>
<dbReference type="EMBL" id="JAJNCO010000041">
    <property type="protein sequence ID" value="MCD2115020.1"/>
    <property type="molecule type" value="Genomic_DNA"/>
</dbReference>
<organism evidence="2 3">
    <name type="scientific">Rhodococcus rhodochrous</name>
    <dbReference type="NCBI Taxonomy" id="1829"/>
    <lineage>
        <taxon>Bacteria</taxon>
        <taxon>Bacillati</taxon>
        <taxon>Actinomycetota</taxon>
        <taxon>Actinomycetes</taxon>
        <taxon>Mycobacteriales</taxon>
        <taxon>Nocardiaceae</taxon>
        <taxon>Rhodococcus</taxon>
    </lineage>
</organism>
<accession>A0AAW4XQN9</accession>
<gene>
    <name evidence="2" type="ORF">LQ384_28505</name>
</gene>
<evidence type="ECO:0000313" key="3">
    <source>
        <dbReference type="Proteomes" id="UP001198630"/>
    </source>
</evidence>
<evidence type="ECO:0000256" key="1">
    <source>
        <dbReference type="SAM" id="Phobius"/>
    </source>
</evidence>
<feature type="transmembrane region" description="Helical" evidence="1">
    <location>
        <begin position="18"/>
        <end position="36"/>
    </location>
</feature>
<dbReference type="Proteomes" id="UP001198630">
    <property type="component" value="Unassembled WGS sequence"/>
</dbReference>
<evidence type="ECO:0000313" key="2">
    <source>
        <dbReference type="EMBL" id="MCD2115020.1"/>
    </source>
</evidence>
<feature type="transmembrane region" description="Helical" evidence="1">
    <location>
        <begin position="48"/>
        <end position="70"/>
    </location>
</feature>
<name>A0AAW4XQN9_RHORH</name>
<keyword evidence="1" id="KW-0812">Transmembrane</keyword>
<comment type="caution">
    <text evidence="2">The sequence shown here is derived from an EMBL/GenBank/DDBJ whole genome shotgun (WGS) entry which is preliminary data.</text>
</comment>
<protein>
    <submittedName>
        <fullName evidence="2">Glycine zipper family protein</fullName>
    </submittedName>
</protein>
<dbReference type="AlphaFoldDB" id="A0AAW4XQN9"/>
<keyword evidence="1" id="KW-0472">Membrane</keyword>
<keyword evidence="1" id="KW-1133">Transmembrane helix</keyword>
<proteinExistence type="predicted"/>
<reference evidence="2" key="1">
    <citation type="submission" date="2021-11" db="EMBL/GenBank/DDBJ databases">
        <title>Development of a sustainable strategy for remediation of hydrocarbon-contaminated territories based on the waste exchange concept.</title>
        <authorList>
            <person name="Elkin A."/>
        </authorList>
    </citation>
    <scope>NUCLEOTIDE SEQUENCE</scope>
    <source>
        <strain evidence="2">IEGM 757</strain>
    </source>
</reference>